<evidence type="ECO:0000313" key="2">
    <source>
        <dbReference type="EMBL" id="GAB64542.1"/>
    </source>
</evidence>
<protein>
    <submittedName>
        <fullName evidence="2">VIR-like CYIR protein</fullName>
    </submittedName>
</protein>
<dbReference type="Proteomes" id="UP000006319">
    <property type="component" value="Chromosome 2"/>
</dbReference>
<proteinExistence type="predicted"/>
<dbReference type="RefSeq" id="XP_004220509.1">
    <property type="nucleotide sequence ID" value="XM_004220461.1"/>
</dbReference>
<dbReference type="PhylomeDB" id="K6V637"/>
<dbReference type="GeneID" id="14690920"/>
<dbReference type="AlphaFoldDB" id="K6V637"/>
<name>K6V637_PLACD</name>
<reference evidence="2 3" key="1">
    <citation type="journal article" date="2012" name="Nat. Genet.">
        <title>Plasmodium cynomolgi genome sequences provide insight into Plasmodium vivax and the monkey malaria clade.</title>
        <authorList>
            <person name="Tachibana S."/>
            <person name="Sullivan S.A."/>
            <person name="Kawai S."/>
            <person name="Nakamura S."/>
            <person name="Kim H.R."/>
            <person name="Goto N."/>
            <person name="Arisue N."/>
            <person name="Palacpac N.M.Q."/>
            <person name="Honma H."/>
            <person name="Yagi M."/>
            <person name="Tougan T."/>
            <person name="Katakai Y."/>
            <person name="Kaneko O."/>
            <person name="Mita T."/>
            <person name="Kita K."/>
            <person name="Yasutomi Y."/>
            <person name="Sutton P.L."/>
            <person name="Shakhbatyan R."/>
            <person name="Horii T."/>
            <person name="Yasunaga T."/>
            <person name="Barnwell J.W."/>
            <person name="Escalante A.A."/>
            <person name="Carlton J.M."/>
            <person name="Tanabe K."/>
        </authorList>
    </citation>
    <scope>NUCLEOTIDE SEQUENCE [LARGE SCALE GENOMIC DNA]</scope>
    <source>
        <strain evidence="2 3">B</strain>
    </source>
</reference>
<dbReference type="KEGG" id="pcy:PCYB_021110"/>
<dbReference type="OrthoDB" id="387436at2759"/>
<dbReference type="OMA" id="TTECINI"/>
<feature type="transmembrane region" description="Helical" evidence="1">
    <location>
        <begin position="271"/>
        <end position="289"/>
    </location>
</feature>
<dbReference type="EMBL" id="DF157094">
    <property type="protein sequence ID" value="GAB64542.1"/>
    <property type="molecule type" value="Genomic_DNA"/>
</dbReference>
<keyword evidence="3" id="KW-1185">Reference proteome</keyword>
<evidence type="ECO:0000313" key="3">
    <source>
        <dbReference type="Proteomes" id="UP000006319"/>
    </source>
</evidence>
<dbReference type="VEuPathDB" id="PlasmoDB:PCYB_021110"/>
<keyword evidence="1" id="KW-0812">Transmembrane</keyword>
<sequence>MADTARVEAITKQLQQEYPFLVNTPVYDFDILKGRYDGDSYGKVCDDITAGSYAINYNKTQCIKFFSNLDAMLLKGALGDNNVFMKNITEWFSAEKRNFENVPQFMLSFNKNFEENIRKTVVENFAKFTKLDWNQRELEDILKLYYFKVNAEKIKSILLGDISTKEYGKMCKFVNECLDIYRKYKNTRCTDKLLNANSGSTICYELEPFAETYEKELYNASVPRHKGVVSLKNDPVNARVYCSVYEAQYGYNPLGVFFKNKLSTLSGNGKLMVAGLSITAGMVLFYFCARLVELFYMYKAEWCSVSICHVNSPVYCYFNPVLLQH</sequence>
<keyword evidence="1" id="KW-0472">Membrane</keyword>
<organism evidence="2 3">
    <name type="scientific">Plasmodium cynomolgi (strain B)</name>
    <dbReference type="NCBI Taxonomy" id="1120755"/>
    <lineage>
        <taxon>Eukaryota</taxon>
        <taxon>Sar</taxon>
        <taxon>Alveolata</taxon>
        <taxon>Apicomplexa</taxon>
        <taxon>Aconoidasida</taxon>
        <taxon>Haemosporida</taxon>
        <taxon>Plasmodiidae</taxon>
        <taxon>Plasmodium</taxon>
        <taxon>Plasmodium (Plasmodium)</taxon>
    </lineage>
</organism>
<evidence type="ECO:0000256" key="1">
    <source>
        <dbReference type="SAM" id="Phobius"/>
    </source>
</evidence>
<keyword evidence="1" id="KW-1133">Transmembrane helix</keyword>
<accession>K6V637</accession>
<gene>
    <name evidence="2" type="ORF">PCYB_021110</name>
</gene>